<comment type="similarity">
    <text evidence="1">Belongs to the LysR transcriptional regulatory family.</text>
</comment>
<keyword evidence="3" id="KW-0238">DNA-binding</keyword>
<comment type="caution">
    <text evidence="6">The sequence shown here is derived from an EMBL/GenBank/DDBJ whole genome shotgun (WGS) entry which is preliminary data.</text>
</comment>
<dbReference type="SUPFAM" id="SSF46785">
    <property type="entry name" value="Winged helix' DNA-binding domain"/>
    <property type="match status" value="1"/>
</dbReference>
<sequence>MNGRALTSPPPGRRLASNLTCGKFYIFRYSMRAIHELDALLRLELRHYHSILALADTGSLTAAAERLGTTQSALSHRLREAERRLGLSLYTKVGRRLRITPAGECLLAAAREVLPALARAEGDALAVGGGVRHVVRIGSGAYNSYYWLPPLLKHFQDTYPDVDVQIASEPGRSPLAALLDGALDVAVASGPVETEDVRAIHLFRDELVLIVPPDHRLAGKAQVEPADLAEETYMTYSLVEEHGYESEHFFRPGGVRPRRLVKVELTEGIVELVQAGFGVSILSRWAVARRIESGALCALRVGRGGLYVDWHASVRRGEPEGSPAIRLAEELARSS</sequence>
<dbReference type="Pfam" id="PF00126">
    <property type="entry name" value="HTH_1"/>
    <property type="match status" value="1"/>
</dbReference>
<keyword evidence="4" id="KW-0804">Transcription</keyword>
<dbReference type="GO" id="GO:0003700">
    <property type="term" value="F:DNA-binding transcription factor activity"/>
    <property type="evidence" value="ECO:0007669"/>
    <property type="project" value="InterPro"/>
</dbReference>
<dbReference type="Gene3D" id="3.40.190.10">
    <property type="entry name" value="Periplasmic binding protein-like II"/>
    <property type="match status" value="2"/>
</dbReference>
<evidence type="ECO:0000256" key="2">
    <source>
        <dbReference type="ARBA" id="ARBA00023015"/>
    </source>
</evidence>
<keyword evidence="2" id="KW-0805">Transcription regulation</keyword>
<evidence type="ECO:0000256" key="4">
    <source>
        <dbReference type="ARBA" id="ARBA00023163"/>
    </source>
</evidence>
<dbReference type="GO" id="GO:0000976">
    <property type="term" value="F:transcription cis-regulatory region binding"/>
    <property type="evidence" value="ECO:0007669"/>
    <property type="project" value="TreeGrafter"/>
</dbReference>
<dbReference type="Pfam" id="PF03466">
    <property type="entry name" value="LysR_substrate"/>
    <property type="match status" value="1"/>
</dbReference>
<evidence type="ECO:0000313" key="6">
    <source>
        <dbReference type="EMBL" id="RDD63464.1"/>
    </source>
</evidence>
<dbReference type="PANTHER" id="PTHR30126:SF25">
    <property type="entry name" value="HTH-TYPE TRANSCRIPTIONAL REGULATOR METR"/>
    <property type="match status" value="1"/>
</dbReference>
<keyword evidence="7" id="KW-1185">Reference proteome</keyword>
<dbReference type="InterPro" id="IPR036388">
    <property type="entry name" value="WH-like_DNA-bd_sf"/>
</dbReference>
<dbReference type="PROSITE" id="PS50931">
    <property type="entry name" value="HTH_LYSR"/>
    <property type="match status" value="1"/>
</dbReference>
<dbReference type="InterPro" id="IPR000847">
    <property type="entry name" value="LysR_HTH_N"/>
</dbReference>
<accession>A0A369TFT8</accession>
<proteinExistence type="inferred from homology"/>
<reference evidence="6 7" key="1">
    <citation type="submission" date="2018-07" db="EMBL/GenBank/DDBJ databases">
        <title>Venubactetium sediminum gen. nov., sp. nov., isolated from a marine solar saltern.</title>
        <authorList>
            <person name="Wang S."/>
        </authorList>
    </citation>
    <scope>NUCLEOTIDE SEQUENCE [LARGE SCALE GENOMIC DNA]</scope>
    <source>
        <strain evidence="6 7">WD2A32</strain>
    </source>
</reference>
<dbReference type="Proteomes" id="UP000253941">
    <property type="component" value="Unassembled WGS sequence"/>
</dbReference>
<dbReference type="InterPro" id="IPR036390">
    <property type="entry name" value="WH_DNA-bd_sf"/>
</dbReference>
<dbReference type="SUPFAM" id="SSF53850">
    <property type="entry name" value="Periplasmic binding protein-like II"/>
    <property type="match status" value="1"/>
</dbReference>
<feature type="domain" description="HTH lysR-type" evidence="5">
    <location>
        <begin position="43"/>
        <end position="100"/>
    </location>
</feature>
<organism evidence="6 7">
    <name type="scientific">Ferruginivarius sediminum</name>
    <dbReference type="NCBI Taxonomy" id="2661937"/>
    <lineage>
        <taxon>Bacteria</taxon>
        <taxon>Pseudomonadati</taxon>
        <taxon>Pseudomonadota</taxon>
        <taxon>Alphaproteobacteria</taxon>
        <taxon>Rhodospirillales</taxon>
        <taxon>Rhodospirillaceae</taxon>
        <taxon>Ferruginivarius</taxon>
    </lineage>
</organism>
<evidence type="ECO:0000259" key="5">
    <source>
        <dbReference type="PROSITE" id="PS50931"/>
    </source>
</evidence>
<evidence type="ECO:0000256" key="3">
    <source>
        <dbReference type="ARBA" id="ARBA00023125"/>
    </source>
</evidence>
<gene>
    <name evidence="6" type="ORF">DRB17_03205</name>
</gene>
<evidence type="ECO:0000256" key="1">
    <source>
        <dbReference type="ARBA" id="ARBA00009437"/>
    </source>
</evidence>
<dbReference type="InterPro" id="IPR005119">
    <property type="entry name" value="LysR_subst-bd"/>
</dbReference>
<protein>
    <submittedName>
        <fullName evidence="6">LysR family transcriptional regulator</fullName>
    </submittedName>
</protein>
<evidence type="ECO:0000313" key="7">
    <source>
        <dbReference type="Proteomes" id="UP000253941"/>
    </source>
</evidence>
<dbReference type="CDD" id="cd05466">
    <property type="entry name" value="PBP2_LTTR_substrate"/>
    <property type="match status" value="1"/>
</dbReference>
<name>A0A369TFT8_9PROT</name>
<dbReference type="EMBL" id="QPMH01000002">
    <property type="protein sequence ID" value="RDD63464.1"/>
    <property type="molecule type" value="Genomic_DNA"/>
</dbReference>
<dbReference type="Gene3D" id="1.10.10.10">
    <property type="entry name" value="Winged helix-like DNA-binding domain superfamily/Winged helix DNA-binding domain"/>
    <property type="match status" value="1"/>
</dbReference>
<dbReference type="PANTHER" id="PTHR30126">
    <property type="entry name" value="HTH-TYPE TRANSCRIPTIONAL REGULATOR"/>
    <property type="match status" value="1"/>
</dbReference>
<dbReference type="AlphaFoldDB" id="A0A369TFT8"/>